<dbReference type="EMBL" id="CAJEWN010000192">
    <property type="protein sequence ID" value="CAD2171913.1"/>
    <property type="molecule type" value="Genomic_DNA"/>
</dbReference>
<sequence>MKDSEWNNLYWKITNDLIEEKLFSFDETLYGDVDFEENEEERDKLIEEEGVYFRIHDCVTKEKEYTVAELLSYNKVFNEMPALEDLQETDNSNLSMDDCMRISKLHLNAIKQLIVDEFDNESVKRIINLVYRYSQSIRISISREFPNKNLERH</sequence>
<organism evidence="1 2">
    <name type="scientific">Meloidogyne enterolobii</name>
    <name type="common">Root-knot nematode worm</name>
    <name type="synonym">Meloidogyne mayaguensis</name>
    <dbReference type="NCBI Taxonomy" id="390850"/>
    <lineage>
        <taxon>Eukaryota</taxon>
        <taxon>Metazoa</taxon>
        <taxon>Ecdysozoa</taxon>
        <taxon>Nematoda</taxon>
        <taxon>Chromadorea</taxon>
        <taxon>Rhabditida</taxon>
        <taxon>Tylenchina</taxon>
        <taxon>Tylenchomorpha</taxon>
        <taxon>Tylenchoidea</taxon>
        <taxon>Meloidogynidae</taxon>
        <taxon>Meloidogyninae</taxon>
        <taxon>Meloidogyne</taxon>
    </lineage>
</organism>
<reference evidence="1 2" key="1">
    <citation type="submission" date="2020-08" db="EMBL/GenBank/DDBJ databases">
        <authorList>
            <person name="Koutsovoulos G."/>
            <person name="Danchin GJ E."/>
        </authorList>
    </citation>
    <scope>NUCLEOTIDE SEQUENCE [LARGE SCALE GENOMIC DNA]</scope>
</reference>
<comment type="caution">
    <text evidence="1">The sequence shown here is derived from an EMBL/GenBank/DDBJ whole genome shotgun (WGS) entry which is preliminary data.</text>
</comment>
<gene>
    <name evidence="1" type="ORF">MENT_LOCUS23440</name>
</gene>
<name>A0A6V7VAJ0_MELEN</name>
<protein>
    <submittedName>
        <fullName evidence="1">Uncharacterized protein</fullName>
    </submittedName>
</protein>
<accession>A0A6V7VAJ0</accession>
<dbReference type="Proteomes" id="UP000580250">
    <property type="component" value="Unassembled WGS sequence"/>
</dbReference>
<evidence type="ECO:0000313" key="2">
    <source>
        <dbReference type="Proteomes" id="UP000580250"/>
    </source>
</evidence>
<evidence type="ECO:0000313" key="1">
    <source>
        <dbReference type="EMBL" id="CAD2171913.1"/>
    </source>
</evidence>
<proteinExistence type="predicted"/>
<dbReference type="AlphaFoldDB" id="A0A6V7VAJ0"/>